<dbReference type="SUPFAM" id="SSF46626">
    <property type="entry name" value="Cytochrome c"/>
    <property type="match status" value="2"/>
</dbReference>
<dbReference type="InterPro" id="IPR051395">
    <property type="entry name" value="Cytochrome_c_Peroxidase/MauG"/>
</dbReference>
<keyword evidence="9" id="KW-0575">Peroxidase</keyword>
<dbReference type="InterPro" id="IPR004852">
    <property type="entry name" value="Di-haem_cyt_c_peroxidsae"/>
</dbReference>
<dbReference type="InterPro" id="IPR009056">
    <property type="entry name" value="Cyt_c-like_dom"/>
</dbReference>
<evidence type="ECO:0000256" key="3">
    <source>
        <dbReference type="ARBA" id="ARBA00022723"/>
    </source>
</evidence>
<evidence type="ECO:0000313" key="9">
    <source>
        <dbReference type="EMBL" id="SPH19833.1"/>
    </source>
</evidence>
<organism evidence="9 10">
    <name type="scientific">Ascidiaceihabitans donghaensis</name>
    <dbReference type="NCBI Taxonomy" id="1510460"/>
    <lineage>
        <taxon>Bacteria</taxon>
        <taxon>Pseudomonadati</taxon>
        <taxon>Pseudomonadota</taxon>
        <taxon>Alphaproteobacteria</taxon>
        <taxon>Rhodobacterales</taxon>
        <taxon>Paracoccaceae</taxon>
        <taxon>Ascidiaceihabitans</taxon>
    </lineage>
</organism>
<keyword evidence="2 6" id="KW-0349">Heme</keyword>
<keyword evidence="7" id="KW-0732">Signal</keyword>
<dbReference type="InterPro" id="IPR036909">
    <property type="entry name" value="Cyt_c-like_dom_sf"/>
</dbReference>
<feature type="domain" description="Cytochrome c" evidence="8">
    <location>
        <begin position="251"/>
        <end position="413"/>
    </location>
</feature>
<dbReference type="OrthoDB" id="9805202at2"/>
<name>A0A2R8B9U6_9RHOB</name>
<dbReference type="GO" id="GO:0046872">
    <property type="term" value="F:metal ion binding"/>
    <property type="evidence" value="ECO:0007669"/>
    <property type="project" value="UniProtKB-KW"/>
</dbReference>
<evidence type="ECO:0000259" key="8">
    <source>
        <dbReference type="PROSITE" id="PS51007"/>
    </source>
</evidence>
<keyword evidence="10" id="KW-1185">Reference proteome</keyword>
<evidence type="ECO:0000256" key="7">
    <source>
        <dbReference type="SAM" id="SignalP"/>
    </source>
</evidence>
<proteinExistence type="predicted"/>
<dbReference type="GO" id="GO:0030313">
    <property type="term" value="C:cell envelope"/>
    <property type="evidence" value="ECO:0007669"/>
    <property type="project" value="UniProtKB-SubCell"/>
</dbReference>
<dbReference type="AlphaFoldDB" id="A0A2R8B9U6"/>
<dbReference type="Proteomes" id="UP000244880">
    <property type="component" value="Unassembled WGS sequence"/>
</dbReference>
<comment type="subcellular location">
    <subcellularLocation>
        <location evidence="1">Cell envelope</location>
    </subcellularLocation>
</comment>
<feature type="chain" id="PRO_5015303518" evidence="7">
    <location>
        <begin position="21"/>
        <end position="435"/>
    </location>
</feature>
<dbReference type="GO" id="GO:0004130">
    <property type="term" value="F:cytochrome-c peroxidase activity"/>
    <property type="evidence" value="ECO:0007669"/>
    <property type="project" value="UniProtKB-EC"/>
</dbReference>
<evidence type="ECO:0000256" key="5">
    <source>
        <dbReference type="ARBA" id="ARBA00023004"/>
    </source>
</evidence>
<evidence type="ECO:0000256" key="2">
    <source>
        <dbReference type="ARBA" id="ARBA00022617"/>
    </source>
</evidence>
<evidence type="ECO:0000256" key="4">
    <source>
        <dbReference type="ARBA" id="ARBA00023002"/>
    </source>
</evidence>
<dbReference type="GO" id="GO:0020037">
    <property type="term" value="F:heme binding"/>
    <property type="evidence" value="ECO:0007669"/>
    <property type="project" value="InterPro"/>
</dbReference>
<dbReference type="Pfam" id="PF03150">
    <property type="entry name" value="CCP_MauG"/>
    <property type="match status" value="1"/>
</dbReference>
<dbReference type="EMBL" id="OMOR01000001">
    <property type="protein sequence ID" value="SPH19833.1"/>
    <property type="molecule type" value="Genomic_DNA"/>
</dbReference>
<evidence type="ECO:0000256" key="1">
    <source>
        <dbReference type="ARBA" id="ARBA00004196"/>
    </source>
</evidence>
<keyword evidence="5 6" id="KW-0408">Iron</keyword>
<dbReference type="Gene3D" id="1.10.760.10">
    <property type="entry name" value="Cytochrome c-like domain"/>
    <property type="match status" value="2"/>
</dbReference>
<accession>A0A2R8B9U6</accession>
<evidence type="ECO:0000313" key="10">
    <source>
        <dbReference type="Proteomes" id="UP000244880"/>
    </source>
</evidence>
<dbReference type="PANTHER" id="PTHR30600">
    <property type="entry name" value="CYTOCHROME C PEROXIDASE-RELATED"/>
    <property type="match status" value="1"/>
</dbReference>
<dbReference type="PROSITE" id="PS51007">
    <property type="entry name" value="CYTC"/>
    <property type="match status" value="1"/>
</dbReference>
<keyword evidence="4 9" id="KW-0560">Oxidoreductase</keyword>
<dbReference type="EC" id="1.11.1.5" evidence="9"/>
<feature type="signal peptide" evidence="7">
    <location>
        <begin position="1"/>
        <end position="20"/>
    </location>
</feature>
<reference evidence="9 10" key="1">
    <citation type="submission" date="2018-03" db="EMBL/GenBank/DDBJ databases">
        <authorList>
            <person name="Keele B.F."/>
        </authorList>
    </citation>
    <scope>NUCLEOTIDE SEQUENCE [LARGE SCALE GENOMIC DNA]</scope>
    <source>
        <strain evidence="9 10">CECT 8599</strain>
    </source>
</reference>
<gene>
    <name evidence="9" type="primary">ccp</name>
    <name evidence="9" type="ORF">ASD8599_00573</name>
</gene>
<dbReference type="GO" id="GO:0009055">
    <property type="term" value="F:electron transfer activity"/>
    <property type="evidence" value="ECO:0007669"/>
    <property type="project" value="InterPro"/>
</dbReference>
<keyword evidence="3 6" id="KW-0479">Metal-binding</keyword>
<protein>
    <submittedName>
        <fullName evidence="9">Cytochrome c551 peroxidase</fullName>
        <ecNumber evidence="9">1.11.1.5</ecNumber>
    </submittedName>
</protein>
<sequence length="435" mass="46254">MKRVFATVLISACAVVAVQAADLPTPDVSFPQTNNAQITLGQLLFFDPILSGNKTVSCATCHHPKFNTADGVSLGIGDGGIGLGPVRKVDADNLPEKRIPRHAPMLFNIGASEFTSFFHDGRLEVDTTRPSGIRTPLGSEMEQGFASLLSAQTMFPVLSADEMAGHLGENDVSRAVRRGVITGPDGAWDILAKRVEAIPAYRAAFDPIIGADTAVHFTDISDAIAAFVDFEWRAVNSPFDAFLRRGAPMDTDAMAGMELFYGSAGCSTCHAGLFQTDHKFHAIAMPQIGPGKAAIFENHQRDLGRMRVTGNTADAYAFRTPSLRNVAHTAPYGHAGAYATLEGVVRHHLDPLGALKTYLADQAVLPDGLGKGDFAVMADTAEVTRISQANQLEPQDLTDAEVSQLLAFLNALTDVQSLRGALGIPASVPSGLPFD</sequence>
<evidence type="ECO:0000256" key="6">
    <source>
        <dbReference type="PROSITE-ProRule" id="PRU00433"/>
    </source>
</evidence>
<dbReference type="RefSeq" id="WP_108827128.1">
    <property type="nucleotide sequence ID" value="NZ_OMOR01000001.1"/>
</dbReference>